<dbReference type="Proteomes" id="UP000309673">
    <property type="component" value="Unassembled WGS sequence"/>
</dbReference>
<dbReference type="SUPFAM" id="SSF161098">
    <property type="entry name" value="MetI-like"/>
    <property type="match status" value="1"/>
</dbReference>
<proteinExistence type="inferred from homology"/>
<keyword evidence="6 7" id="KW-0472">Membrane</keyword>
<evidence type="ECO:0000256" key="4">
    <source>
        <dbReference type="ARBA" id="ARBA00022692"/>
    </source>
</evidence>
<dbReference type="PROSITE" id="PS50928">
    <property type="entry name" value="ABC_TM1"/>
    <property type="match status" value="1"/>
</dbReference>
<dbReference type="CDD" id="cd06261">
    <property type="entry name" value="TM_PBP2"/>
    <property type="match status" value="1"/>
</dbReference>
<feature type="transmembrane region" description="Helical" evidence="7">
    <location>
        <begin position="60"/>
        <end position="81"/>
    </location>
</feature>
<dbReference type="PANTHER" id="PTHR30193">
    <property type="entry name" value="ABC TRANSPORTER PERMEASE PROTEIN"/>
    <property type="match status" value="1"/>
</dbReference>
<dbReference type="InterPro" id="IPR051393">
    <property type="entry name" value="ABC_transporter_permease"/>
</dbReference>
<sequence length="284" mass="31927">MFISPWVIGFILFSGGPILASLVLSFADYNVIDPPKFIGLGNFSGLFDDRLFYKSLSVTAYYVVLVVPFTMISSLLLAVLLNQKVRGQPLFRTLYYTPSIISGVAVAYLWSWLLNPEFGVVNSLLGQWFGIRGPGWFTDAHLVIPSMVLMQLTAIGGTMVIFLASLQSLPSDLYESAAMDGASRMRQFFRITVPLISPVILFNSIIGIISSFQAFTQSYVITKGGPDWNSYFYVYYLFDTAFFHFRMGYASALAWVMFVIVFLLTLLSLVLSRKLVYYEYDSRG</sequence>
<feature type="transmembrane region" description="Helical" evidence="7">
    <location>
        <begin position="187"/>
        <end position="208"/>
    </location>
</feature>
<evidence type="ECO:0000256" key="1">
    <source>
        <dbReference type="ARBA" id="ARBA00004651"/>
    </source>
</evidence>
<gene>
    <name evidence="9" type="ORF">E5161_09805</name>
</gene>
<accession>A0A4U0FDX7</accession>
<feature type="transmembrane region" description="Helical" evidence="7">
    <location>
        <begin position="93"/>
        <end position="113"/>
    </location>
</feature>
<name>A0A4U0FDX7_9BACL</name>
<evidence type="ECO:0000259" key="8">
    <source>
        <dbReference type="PROSITE" id="PS50928"/>
    </source>
</evidence>
<keyword evidence="3" id="KW-1003">Cell membrane</keyword>
<dbReference type="Pfam" id="PF00528">
    <property type="entry name" value="BPD_transp_1"/>
    <property type="match status" value="1"/>
</dbReference>
<dbReference type="OrthoDB" id="9788108at2"/>
<protein>
    <submittedName>
        <fullName evidence="9">Sugar ABC transporter permease</fullName>
    </submittedName>
</protein>
<evidence type="ECO:0000256" key="2">
    <source>
        <dbReference type="ARBA" id="ARBA00022448"/>
    </source>
</evidence>
<dbReference type="Gene3D" id="1.10.3720.10">
    <property type="entry name" value="MetI-like"/>
    <property type="match status" value="1"/>
</dbReference>
<keyword evidence="2 7" id="KW-0813">Transport</keyword>
<comment type="subcellular location">
    <subcellularLocation>
        <location evidence="1 7">Cell membrane</location>
        <topology evidence="1 7">Multi-pass membrane protein</topology>
    </subcellularLocation>
</comment>
<comment type="caution">
    <text evidence="9">The sequence shown here is derived from an EMBL/GenBank/DDBJ whole genome shotgun (WGS) entry which is preliminary data.</text>
</comment>
<organism evidence="9 10">
    <name type="scientific">Cohnella pontilimi</name>
    <dbReference type="NCBI Taxonomy" id="2564100"/>
    <lineage>
        <taxon>Bacteria</taxon>
        <taxon>Bacillati</taxon>
        <taxon>Bacillota</taxon>
        <taxon>Bacilli</taxon>
        <taxon>Bacillales</taxon>
        <taxon>Paenibacillaceae</taxon>
        <taxon>Cohnella</taxon>
    </lineage>
</organism>
<evidence type="ECO:0000256" key="7">
    <source>
        <dbReference type="RuleBase" id="RU363032"/>
    </source>
</evidence>
<evidence type="ECO:0000313" key="10">
    <source>
        <dbReference type="Proteomes" id="UP000309673"/>
    </source>
</evidence>
<dbReference type="InterPro" id="IPR000515">
    <property type="entry name" value="MetI-like"/>
</dbReference>
<evidence type="ECO:0000256" key="6">
    <source>
        <dbReference type="ARBA" id="ARBA00023136"/>
    </source>
</evidence>
<dbReference type="PANTHER" id="PTHR30193:SF1">
    <property type="entry name" value="ABC TRANSPORTER PERMEASE PROTEIN YESP-RELATED"/>
    <property type="match status" value="1"/>
</dbReference>
<evidence type="ECO:0000256" key="5">
    <source>
        <dbReference type="ARBA" id="ARBA00022989"/>
    </source>
</evidence>
<dbReference type="InterPro" id="IPR035906">
    <property type="entry name" value="MetI-like_sf"/>
</dbReference>
<comment type="similarity">
    <text evidence="7">Belongs to the binding-protein-dependent transport system permease family.</text>
</comment>
<reference evidence="9 10" key="1">
    <citation type="submission" date="2019-04" db="EMBL/GenBank/DDBJ databases">
        <title>Cohnella sp. nov., isolated from soil.</title>
        <authorList>
            <person name="Kim W."/>
        </authorList>
    </citation>
    <scope>NUCLEOTIDE SEQUENCE [LARGE SCALE GENOMIC DNA]</scope>
    <source>
        <strain evidence="9 10">CAU 1483</strain>
    </source>
</reference>
<evidence type="ECO:0000313" key="9">
    <source>
        <dbReference type="EMBL" id="TJY42474.1"/>
    </source>
</evidence>
<evidence type="ECO:0000256" key="3">
    <source>
        <dbReference type="ARBA" id="ARBA00022475"/>
    </source>
</evidence>
<feature type="domain" description="ABC transmembrane type-1" evidence="8">
    <location>
        <begin position="56"/>
        <end position="268"/>
    </location>
</feature>
<dbReference type="GO" id="GO:0055085">
    <property type="term" value="P:transmembrane transport"/>
    <property type="evidence" value="ECO:0007669"/>
    <property type="project" value="InterPro"/>
</dbReference>
<keyword evidence="5 7" id="KW-1133">Transmembrane helix</keyword>
<keyword evidence="4 7" id="KW-0812">Transmembrane</keyword>
<dbReference type="GO" id="GO:0005886">
    <property type="term" value="C:plasma membrane"/>
    <property type="evidence" value="ECO:0007669"/>
    <property type="project" value="UniProtKB-SubCell"/>
</dbReference>
<feature type="transmembrane region" description="Helical" evidence="7">
    <location>
        <begin position="142"/>
        <end position="166"/>
    </location>
</feature>
<feature type="transmembrane region" description="Helical" evidence="7">
    <location>
        <begin position="7"/>
        <end position="27"/>
    </location>
</feature>
<dbReference type="EMBL" id="SUPK01000004">
    <property type="protein sequence ID" value="TJY42474.1"/>
    <property type="molecule type" value="Genomic_DNA"/>
</dbReference>
<keyword evidence="10" id="KW-1185">Reference proteome</keyword>
<dbReference type="AlphaFoldDB" id="A0A4U0FDX7"/>
<feature type="transmembrane region" description="Helical" evidence="7">
    <location>
        <begin position="252"/>
        <end position="271"/>
    </location>
</feature>